<feature type="region of interest" description="Disordered" evidence="6">
    <location>
        <begin position="1"/>
        <end position="24"/>
    </location>
</feature>
<keyword evidence="2" id="KW-1003">Cell membrane</keyword>
<name>A0A517RMB2_9PLAN</name>
<evidence type="ECO:0000313" key="8">
    <source>
        <dbReference type="EMBL" id="QDT45006.1"/>
    </source>
</evidence>
<dbReference type="InterPro" id="IPR016181">
    <property type="entry name" value="Acyl_CoA_acyltransferase"/>
</dbReference>
<organism evidence="8 9">
    <name type="scientific">Gimesia alba</name>
    <dbReference type="NCBI Taxonomy" id="2527973"/>
    <lineage>
        <taxon>Bacteria</taxon>
        <taxon>Pseudomonadati</taxon>
        <taxon>Planctomycetota</taxon>
        <taxon>Planctomycetia</taxon>
        <taxon>Planctomycetales</taxon>
        <taxon>Planctomycetaceae</taxon>
        <taxon>Gimesia</taxon>
    </lineage>
</organism>
<dbReference type="InterPro" id="IPR051211">
    <property type="entry name" value="PG_lysyltransferase"/>
</dbReference>
<evidence type="ECO:0000256" key="2">
    <source>
        <dbReference type="ARBA" id="ARBA00022475"/>
    </source>
</evidence>
<dbReference type="GO" id="GO:0005886">
    <property type="term" value="C:plasma membrane"/>
    <property type="evidence" value="ECO:0007669"/>
    <property type="project" value="UniProtKB-SubCell"/>
</dbReference>
<dbReference type="GO" id="GO:0050071">
    <property type="term" value="F:phosphatidylglycerol lysyltransferase activity"/>
    <property type="evidence" value="ECO:0007669"/>
    <property type="project" value="UniProtKB-EC"/>
</dbReference>
<dbReference type="KEGG" id="gaz:Pan241w_51230"/>
<dbReference type="OrthoDB" id="145485at2"/>
<proteinExistence type="predicted"/>
<evidence type="ECO:0000256" key="1">
    <source>
        <dbReference type="ARBA" id="ARBA00004651"/>
    </source>
</evidence>
<reference evidence="8 9" key="1">
    <citation type="submission" date="2019-02" db="EMBL/GenBank/DDBJ databases">
        <title>Deep-cultivation of Planctomycetes and their phenomic and genomic characterization uncovers novel biology.</title>
        <authorList>
            <person name="Wiegand S."/>
            <person name="Jogler M."/>
            <person name="Boedeker C."/>
            <person name="Pinto D."/>
            <person name="Vollmers J."/>
            <person name="Rivas-Marin E."/>
            <person name="Kohn T."/>
            <person name="Peeters S.H."/>
            <person name="Heuer A."/>
            <person name="Rast P."/>
            <person name="Oberbeckmann S."/>
            <person name="Bunk B."/>
            <person name="Jeske O."/>
            <person name="Meyerdierks A."/>
            <person name="Storesund J.E."/>
            <person name="Kallscheuer N."/>
            <person name="Luecker S."/>
            <person name="Lage O.M."/>
            <person name="Pohl T."/>
            <person name="Merkel B.J."/>
            <person name="Hornburger P."/>
            <person name="Mueller R.-W."/>
            <person name="Bruemmer F."/>
            <person name="Labrenz M."/>
            <person name="Spormann A.M."/>
            <person name="Op den Camp H."/>
            <person name="Overmann J."/>
            <person name="Amann R."/>
            <person name="Jetten M.S.M."/>
            <person name="Mascher T."/>
            <person name="Medema M.H."/>
            <person name="Devos D.P."/>
            <person name="Kaster A.-K."/>
            <person name="Ovreas L."/>
            <person name="Rohde M."/>
            <person name="Galperin M.Y."/>
            <person name="Jogler C."/>
        </authorList>
    </citation>
    <scope>NUCLEOTIDE SEQUENCE [LARGE SCALE GENOMIC DNA]</scope>
    <source>
        <strain evidence="8 9">Pan241w</strain>
    </source>
</reference>
<dbReference type="AlphaFoldDB" id="A0A517RMB2"/>
<dbReference type="PROSITE" id="PS51186">
    <property type="entry name" value="GNAT"/>
    <property type="match status" value="1"/>
</dbReference>
<accession>A0A517RMB2</accession>
<feature type="region of interest" description="Disordered" evidence="6">
    <location>
        <begin position="419"/>
        <end position="445"/>
    </location>
</feature>
<dbReference type="EC" id="2.3.2.3" evidence="8"/>
<keyword evidence="4" id="KW-1133">Transmembrane helix</keyword>
<keyword evidence="5" id="KW-0472">Membrane</keyword>
<evidence type="ECO:0000259" key="7">
    <source>
        <dbReference type="PROSITE" id="PS51186"/>
    </source>
</evidence>
<feature type="domain" description="N-acetyltransferase" evidence="7">
    <location>
        <begin position="211"/>
        <end position="383"/>
    </location>
</feature>
<comment type="subcellular location">
    <subcellularLocation>
        <location evidence="1">Cell membrane</location>
        <topology evidence="1">Multi-pass membrane protein</topology>
    </subcellularLocation>
</comment>
<keyword evidence="3" id="KW-0812">Transmembrane</keyword>
<dbReference type="EMBL" id="CP036269">
    <property type="protein sequence ID" value="QDT45006.1"/>
    <property type="molecule type" value="Genomic_DNA"/>
</dbReference>
<gene>
    <name evidence="8" type="primary">mprF_3</name>
    <name evidence="8" type="ORF">Pan241w_51230</name>
</gene>
<keyword evidence="8" id="KW-0012">Acyltransferase</keyword>
<keyword evidence="8" id="KW-0808">Transferase</keyword>
<evidence type="ECO:0000256" key="4">
    <source>
        <dbReference type="ARBA" id="ARBA00022989"/>
    </source>
</evidence>
<evidence type="ECO:0000256" key="6">
    <source>
        <dbReference type="SAM" id="MobiDB-lite"/>
    </source>
</evidence>
<dbReference type="Pfam" id="PF09924">
    <property type="entry name" value="LPG_synthase_C"/>
    <property type="match status" value="1"/>
</dbReference>
<dbReference type="InterPro" id="IPR024320">
    <property type="entry name" value="LPG_synthase_C"/>
</dbReference>
<feature type="compositionally biased region" description="Basic and acidic residues" evidence="6">
    <location>
        <begin position="429"/>
        <end position="439"/>
    </location>
</feature>
<sequence length="445" mass="51778">MSASDPSPKFGLNQRKQSQHNLHQRTEDEMLYEFPFQDLSVRIDSSHRQSSDDNSTQLLPCVPDSDQEISESELRDFIFQHGRYFDSYLASEPGRLRFWSRGRRGLISYKRWRNHVIIGGGLIAPDDHKPQLVAEFLEFARQNRLSIAFHNIGEQDLSLFQDFQFQITKWGEDPMINLETCTWRGKDYEWVRRQTNYCLRQGVTACEVRPEQLHPVQWFEIISEVIQVANESLTRKPQKKAMQFFEGRIDNHELGLRRLFIARREGRIEGFVICNPILNGTGWATELYRHRLDSVKGTMAFLIHHVLQQLKQEGVQRAGLCLDLGRDCHPLPGDSFLVRQGLAFAEKHLTSIFDFTGLRHFKSRFRPEYEKRFACVYPKVTIGSVLAFASTTGVLNLHYGRLARNIYEQLRKRSLRKNLTQGNKSVSATKHEQPGEKDRKLKRSA</sequence>
<evidence type="ECO:0000256" key="3">
    <source>
        <dbReference type="ARBA" id="ARBA00022692"/>
    </source>
</evidence>
<evidence type="ECO:0000256" key="5">
    <source>
        <dbReference type="ARBA" id="ARBA00023136"/>
    </source>
</evidence>
<dbReference type="GO" id="GO:0016747">
    <property type="term" value="F:acyltransferase activity, transferring groups other than amino-acyl groups"/>
    <property type="evidence" value="ECO:0007669"/>
    <property type="project" value="InterPro"/>
</dbReference>
<dbReference type="PANTHER" id="PTHR34697:SF2">
    <property type="entry name" value="PHOSPHATIDYLGLYCEROL LYSYLTRANSFERASE"/>
    <property type="match status" value="1"/>
</dbReference>
<keyword evidence="9" id="KW-1185">Reference proteome</keyword>
<protein>
    <submittedName>
        <fullName evidence="8">Phosphatidylglycerol lysyltransferase</fullName>
        <ecNumber evidence="8">2.3.2.3</ecNumber>
    </submittedName>
</protein>
<dbReference type="Proteomes" id="UP000317171">
    <property type="component" value="Chromosome"/>
</dbReference>
<dbReference type="GO" id="GO:0055091">
    <property type="term" value="P:phospholipid homeostasis"/>
    <property type="evidence" value="ECO:0007669"/>
    <property type="project" value="TreeGrafter"/>
</dbReference>
<dbReference type="InterPro" id="IPR000182">
    <property type="entry name" value="GNAT_dom"/>
</dbReference>
<feature type="compositionally biased region" description="Polar residues" evidence="6">
    <location>
        <begin position="419"/>
        <end position="428"/>
    </location>
</feature>
<dbReference type="SUPFAM" id="SSF55729">
    <property type="entry name" value="Acyl-CoA N-acyltransferases (Nat)"/>
    <property type="match status" value="1"/>
</dbReference>
<evidence type="ECO:0000313" key="9">
    <source>
        <dbReference type="Proteomes" id="UP000317171"/>
    </source>
</evidence>
<dbReference type="PANTHER" id="PTHR34697">
    <property type="entry name" value="PHOSPHATIDYLGLYCEROL LYSYLTRANSFERASE"/>
    <property type="match status" value="1"/>
</dbReference>